<dbReference type="Proteomes" id="UP000252519">
    <property type="component" value="Unassembled WGS sequence"/>
</dbReference>
<dbReference type="GO" id="GO:0006417">
    <property type="term" value="P:regulation of translation"/>
    <property type="evidence" value="ECO:0007669"/>
    <property type="project" value="TreeGrafter"/>
</dbReference>
<dbReference type="Gene3D" id="1.25.10.10">
    <property type="entry name" value="Leucine-rich Repeat Variant"/>
    <property type="match status" value="1"/>
</dbReference>
<dbReference type="EMBL" id="JOJR01012888">
    <property type="protein sequence ID" value="RCN25285.1"/>
    <property type="molecule type" value="Genomic_DNA"/>
</dbReference>
<dbReference type="GO" id="GO:0005730">
    <property type="term" value="C:nucleolus"/>
    <property type="evidence" value="ECO:0007669"/>
    <property type="project" value="TreeGrafter"/>
</dbReference>
<feature type="non-terminal residue" evidence="1">
    <location>
        <position position="140"/>
    </location>
</feature>
<dbReference type="SUPFAM" id="SSF48371">
    <property type="entry name" value="ARM repeat"/>
    <property type="match status" value="1"/>
</dbReference>
<evidence type="ECO:0000313" key="2">
    <source>
        <dbReference type="Proteomes" id="UP000252519"/>
    </source>
</evidence>
<comment type="caution">
    <text evidence="1">The sequence shown here is derived from an EMBL/GenBank/DDBJ whole genome shotgun (WGS) entry which is preliminary data.</text>
</comment>
<dbReference type="PANTHER" id="PTHR13389:SF0">
    <property type="entry name" value="PUMILIO HOMOLOG 3"/>
    <property type="match status" value="1"/>
</dbReference>
<organism evidence="1 2">
    <name type="scientific">Ancylostoma caninum</name>
    <name type="common">Dog hookworm</name>
    <dbReference type="NCBI Taxonomy" id="29170"/>
    <lineage>
        <taxon>Eukaryota</taxon>
        <taxon>Metazoa</taxon>
        <taxon>Ecdysozoa</taxon>
        <taxon>Nematoda</taxon>
        <taxon>Chromadorea</taxon>
        <taxon>Rhabditida</taxon>
        <taxon>Rhabditina</taxon>
        <taxon>Rhabditomorpha</taxon>
        <taxon>Strongyloidea</taxon>
        <taxon>Ancylostomatidae</taxon>
        <taxon>Ancylostomatinae</taxon>
        <taxon>Ancylostoma</taxon>
    </lineage>
</organism>
<gene>
    <name evidence="1" type="ORF">ANCCAN_29004</name>
</gene>
<dbReference type="InterPro" id="IPR011989">
    <property type="entry name" value="ARM-like"/>
</dbReference>
<keyword evidence="2" id="KW-1185">Reference proteome</keyword>
<reference evidence="1 2" key="1">
    <citation type="submission" date="2014-10" db="EMBL/GenBank/DDBJ databases">
        <title>Draft genome of the hookworm Ancylostoma caninum.</title>
        <authorList>
            <person name="Mitreva M."/>
        </authorList>
    </citation>
    <scope>NUCLEOTIDE SEQUENCE [LARGE SCALE GENOMIC DNA]</scope>
    <source>
        <strain evidence="1 2">Baltimore</strain>
    </source>
</reference>
<dbReference type="InterPro" id="IPR016024">
    <property type="entry name" value="ARM-type_fold"/>
</dbReference>
<dbReference type="STRING" id="29170.A0A368F2Z6"/>
<sequence length="140" mass="16311">GESFWEGSVANNCFSTKDQRATIIRAFRGHAVSLMRIVYAAEVLECAYNDFANAQQRFDIVSEFYGKQFVMFQSDTPRTLDEIVAEEPSKKKLIVQHLEEQIFTLVDKSVLCLYRMFPWYFHNIQIVSHVSSLFRTTVRL</sequence>
<dbReference type="PANTHER" id="PTHR13389">
    <property type="entry name" value="PUMILIO HOMOLOG 3"/>
    <property type="match status" value="1"/>
</dbReference>
<protein>
    <submittedName>
        <fullName evidence="1">Uncharacterized protein</fullName>
    </submittedName>
</protein>
<proteinExistence type="predicted"/>
<name>A0A368F2Z6_ANCCA</name>
<dbReference type="OrthoDB" id="497380at2759"/>
<dbReference type="InterPro" id="IPR040059">
    <property type="entry name" value="PUM3"/>
</dbReference>
<feature type="non-terminal residue" evidence="1">
    <location>
        <position position="1"/>
    </location>
</feature>
<evidence type="ECO:0000313" key="1">
    <source>
        <dbReference type="EMBL" id="RCN25285.1"/>
    </source>
</evidence>
<dbReference type="AlphaFoldDB" id="A0A368F2Z6"/>
<dbReference type="GO" id="GO:0003729">
    <property type="term" value="F:mRNA binding"/>
    <property type="evidence" value="ECO:0007669"/>
    <property type="project" value="TreeGrafter"/>
</dbReference>
<accession>A0A368F2Z6</accession>